<dbReference type="Pfam" id="PF01648">
    <property type="entry name" value="ACPS"/>
    <property type="match status" value="1"/>
</dbReference>
<dbReference type="InterPro" id="IPR037143">
    <property type="entry name" value="4-PPantetheinyl_Trfase_dom_sf"/>
</dbReference>
<accession>A0ABV5JS21</accession>
<dbReference type="InterPro" id="IPR041354">
    <property type="entry name" value="4PPT_N"/>
</dbReference>
<keyword evidence="6" id="KW-1185">Reference proteome</keyword>
<feature type="domain" description="4'-phosphopantetheinyl transferase" evidence="3">
    <location>
        <begin position="106"/>
        <end position="181"/>
    </location>
</feature>
<protein>
    <submittedName>
        <fullName evidence="5">4'-phosphopantetheinyl transferase</fullName>
    </submittedName>
</protein>
<proteinExistence type="predicted"/>
<dbReference type="GO" id="GO:0016740">
    <property type="term" value="F:transferase activity"/>
    <property type="evidence" value="ECO:0007669"/>
    <property type="project" value="UniProtKB-KW"/>
</dbReference>
<organism evidence="5 6">
    <name type="scientific">Dietzia aerolata</name>
    <dbReference type="NCBI Taxonomy" id="595984"/>
    <lineage>
        <taxon>Bacteria</taxon>
        <taxon>Bacillati</taxon>
        <taxon>Actinomycetota</taxon>
        <taxon>Actinomycetes</taxon>
        <taxon>Mycobacteriales</taxon>
        <taxon>Dietziaceae</taxon>
        <taxon>Dietzia</taxon>
    </lineage>
</organism>
<dbReference type="InterPro" id="IPR003542">
    <property type="entry name" value="Enbac_synth_compD-like"/>
</dbReference>
<evidence type="ECO:0000313" key="6">
    <source>
        <dbReference type="Proteomes" id="UP001589700"/>
    </source>
</evidence>
<gene>
    <name evidence="5" type="ORF">ACFFVD_10310</name>
</gene>
<reference evidence="5 6" key="1">
    <citation type="submission" date="2024-09" db="EMBL/GenBank/DDBJ databases">
        <authorList>
            <person name="Sun Q."/>
            <person name="Mori K."/>
        </authorList>
    </citation>
    <scope>NUCLEOTIDE SEQUENCE [LARGE SCALE GENOMIC DNA]</scope>
    <source>
        <strain evidence="5 6">CCM 7659</strain>
    </source>
</reference>
<dbReference type="EMBL" id="JBHMDY010000004">
    <property type="protein sequence ID" value="MFB9260197.1"/>
    <property type="molecule type" value="Genomic_DNA"/>
</dbReference>
<dbReference type="Pfam" id="PF17837">
    <property type="entry name" value="4PPT_N"/>
    <property type="match status" value="1"/>
</dbReference>
<dbReference type="PANTHER" id="PTHR38096">
    <property type="entry name" value="ENTEROBACTIN SYNTHASE COMPONENT D"/>
    <property type="match status" value="1"/>
</dbReference>
<evidence type="ECO:0000259" key="4">
    <source>
        <dbReference type="Pfam" id="PF17837"/>
    </source>
</evidence>
<feature type="domain" description="4'-phosphopantetheinyl transferase N-terminal" evidence="4">
    <location>
        <begin position="33"/>
        <end position="98"/>
    </location>
</feature>
<feature type="compositionally biased region" description="Gly residues" evidence="2">
    <location>
        <begin position="203"/>
        <end position="213"/>
    </location>
</feature>
<evidence type="ECO:0000256" key="2">
    <source>
        <dbReference type="SAM" id="MobiDB-lite"/>
    </source>
</evidence>
<evidence type="ECO:0000313" key="5">
    <source>
        <dbReference type="EMBL" id="MFB9260197.1"/>
    </source>
</evidence>
<comment type="caution">
    <text evidence="5">The sequence shown here is derived from an EMBL/GenBank/DDBJ whole genome shotgun (WGS) entry which is preliminary data.</text>
</comment>
<dbReference type="PRINTS" id="PR01399">
    <property type="entry name" value="ENTSNTHTASED"/>
</dbReference>
<evidence type="ECO:0000256" key="1">
    <source>
        <dbReference type="ARBA" id="ARBA00022679"/>
    </source>
</evidence>
<feature type="region of interest" description="Disordered" evidence="2">
    <location>
        <begin position="188"/>
        <end position="213"/>
    </location>
</feature>
<evidence type="ECO:0000259" key="3">
    <source>
        <dbReference type="Pfam" id="PF01648"/>
    </source>
</evidence>
<dbReference type="RefSeq" id="WP_380023448.1">
    <property type="nucleotide sequence ID" value="NZ_JBHMDY010000004.1"/>
</dbReference>
<dbReference type="PANTHER" id="PTHR38096:SF1">
    <property type="entry name" value="ENTEROBACTIN SYNTHASE COMPONENT D"/>
    <property type="match status" value="1"/>
</dbReference>
<dbReference type="InterPro" id="IPR008278">
    <property type="entry name" value="4-PPantetheinyl_Trfase_dom"/>
</dbReference>
<dbReference type="SUPFAM" id="SSF56214">
    <property type="entry name" value="4'-phosphopantetheinyl transferase"/>
    <property type="match status" value="1"/>
</dbReference>
<name>A0ABV5JS21_9ACTN</name>
<dbReference type="Proteomes" id="UP001589700">
    <property type="component" value="Unassembled WGS sequence"/>
</dbReference>
<keyword evidence="1 5" id="KW-0808">Transferase</keyword>
<sequence>MIHDILPPDVVAVTDAELGLDDTAVVEALYPVEAEQISAAVQSRRADFAWARACAREAMSRMGVPPAPIVRGGKGMPIWPAGVVGTLTHTDGLRAAALGPASRVRSLGLDVEPHEPLADGVLDVVSLPEEAEWVRAVGAELPDVHWDKLLFTAKEATYKTWFPLTRRWLGFADAHITLLPDVPAARGGGAAPGGGAGRREVTGPGGGTGPGVGAGNVDDDEAAAGPVVTGSLRSRILVDPGAVDGGADLVEFHGRWVVRGGYVASSIVLRPAGLDTVDP</sequence>